<sequence>MNKKQRQNSANELLRQYERASDIVNRAGNEYKMGNREMAKKHYIEAINIYGSIIKIEPDQIKRNKISTKCHEYKMLVKQLDGELTNTINLPNTHTVSHGSTLDNILNQAQSIQNQAESQDKQKNYTEALDLYTKAAEIFLNAIKETKNESLHQKLTTKVKHLLDRAEELKGLPTKRMKRMSLLINLLAVQSANYGTSTSLCKLTKEETDILKHTSNINGRNYLPWLETDLKEEFKFDKPFLDPDGTLPLSDIQRKNFGGWVRPSDIMDNPKMIVMISSSAVKQDIVTDCSFVASMCVCAAYERKFEKQLITSCIFPQGEYGPVYNPSGKYMIRLIFNGIARKASEVATA</sequence>
<dbReference type="SUPFAM" id="SSF54001">
    <property type="entry name" value="Cysteine proteinases"/>
    <property type="match status" value="1"/>
</dbReference>
<proteinExistence type="inferred from homology"/>
<dbReference type="SMART" id="SM00745">
    <property type="entry name" value="MIT"/>
    <property type="match status" value="2"/>
</dbReference>
<dbReference type="PANTHER" id="PTHR46143:SF1">
    <property type="entry name" value="CALPAIN-7"/>
    <property type="match status" value="1"/>
</dbReference>
<dbReference type="AlphaFoldDB" id="A0A9N8YPI8"/>
<evidence type="ECO:0000256" key="1">
    <source>
        <dbReference type="ARBA" id="ARBA00010193"/>
    </source>
</evidence>
<keyword evidence="2" id="KW-0645">Protease</keyword>
<evidence type="ECO:0000313" key="8">
    <source>
        <dbReference type="Proteomes" id="UP000789405"/>
    </source>
</evidence>
<dbReference type="InterPro" id="IPR019734">
    <property type="entry name" value="TPR_rpt"/>
</dbReference>
<dbReference type="Pfam" id="PF00648">
    <property type="entry name" value="Peptidase_C2"/>
    <property type="match status" value="1"/>
</dbReference>
<dbReference type="SMART" id="SM00028">
    <property type="entry name" value="TPR"/>
    <property type="match status" value="2"/>
</dbReference>
<dbReference type="GO" id="GO:0004198">
    <property type="term" value="F:calcium-dependent cysteine-type endopeptidase activity"/>
    <property type="evidence" value="ECO:0007669"/>
    <property type="project" value="InterPro"/>
</dbReference>
<organism evidence="7 8">
    <name type="scientific">Dentiscutata erythropus</name>
    <dbReference type="NCBI Taxonomy" id="1348616"/>
    <lineage>
        <taxon>Eukaryota</taxon>
        <taxon>Fungi</taxon>
        <taxon>Fungi incertae sedis</taxon>
        <taxon>Mucoromycota</taxon>
        <taxon>Glomeromycotina</taxon>
        <taxon>Glomeromycetes</taxon>
        <taxon>Diversisporales</taxon>
        <taxon>Gigasporaceae</taxon>
        <taxon>Dentiscutata</taxon>
    </lineage>
</organism>
<dbReference type="InterPro" id="IPR051297">
    <property type="entry name" value="PalB/RIM13"/>
</dbReference>
<accession>A0A9N8YPI8</accession>
<comment type="caution">
    <text evidence="5">Lacks conserved residue(s) required for the propagation of feature annotation.</text>
</comment>
<dbReference type="InterPro" id="IPR001300">
    <property type="entry name" value="Peptidase_C2_calpain_cat"/>
</dbReference>
<dbReference type="GO" id="GO:0006508">
    <property type="term" value="P:proteolysis"/>
    <property type="evidence" value="ECO:0007669"/>
    <property type="project" value="UniProtKB-KW"/>
</dbReference>
<dbReference type="Proteomes" id="UP000789405">
    <property type="component" value="Unassembled WGS sequence"/>
</dbReference>
<dbReference type="Gene3D" id="1.20.58.80">
    <property type="entry name" value="Phosphotransferase system, lactose/cellobiose-type IIA subunit"/>
    <property type="match status" value="2"/>
</dbReference>
<gene>
    <name evidence="7" type="ORF">DERYTH_LOCUS329</name>
</gene>
<protein>
    <submittedName>
        <fullName evidence="7">5670_t:CDS:1</fullName>
    </submittedName>
</protein>
<dbReference type="PROSITE" id="PS50203">
    <property type="entry name" value="CALPAIN_CAT"/>
    <property type="match status" value="1"/>
</dbReference>
<keyword evidence="3" id="KW-0378">Hydrolase</keyword>
<dbReference type="InterPro" id="IPR038765">
    <property type="entry name" value="Papain-like_cys_pep_sf"/>
</dbReference>
<evidence type="ECO:0000256" key="2">
    <source>
        <dbReference type="ARBA" id="ARBA00022670"/>
    </source>
</evidence>
<reference evidence="7" key="1">
    <citation type="submission" date="2021-06" db="EMBL/GenBank/DDBJ databases">
        <authorList>
            <person name="Kallberg Y."/>
            <person name="Tangrot J."/>
            <person name="Rosling A."/>
        </authorList>
    </citation>
    <scope>NUCLEOTIDE SEQUENCE</scope>
    <source>
        <strain evidence="7">MA453B</strain>
    </source>
</reference>
<dbReference type="Pfam" id="PF04212">
    <property type="entry name" value="MIT"/>
    <property type="match status" value="1"/>
</dbReference>
<keyword evidence="8" id="KW-1185">Reference proteome</keyword>
<evidence type="ECO:0000256" key="4">
    <source>
        <dbReference type="ARBA" id="ARBA00022807"/>
    </source>
</evidence>
<evidence type="ECO:0000259" key="6">
    <source>
        <dbReference type="PROSITE" id="PS50203"/>
    </source>
</evidence>
<feature type="domain" description="Calpain catalytic" evidence="6">
    <location>
        <begin position="234"/>
        <end position="338"/>
    </location>
</feature>
<dbReference type="InterPro" id="IPR036181">
    <property type="entry name" value="MIT_dom_sf"/>
</dbReference>
<dbReference type="PANTHER" id="PTHR46143">
    <property type="entry name" value="CALPAIN-7"/>
    <property type="match status" value="1"/>
</dbReference>
<dbReference type="InterPro" id="IPR007330">
    <property type="entry name" value="MIT_dom"/>
</dbReference>
<comment type="caution">
    <text evidence="7">The sequence shown here is derived from an EMBL/GenBank/DDBJ whole genome shotgun (WGS) entry which is preliminary data.</text>
</comment>
<name>A0A9N8YPI8_9GLOM</name>
<dbReference type="SUPFAM" id="SSF116846">
    <property type="entry name" value="MIT domain"/>
    <property type="match status" value="2"/>
</dbReference>
<evidence type="ECO:0000256" key="3">
    <source>
        <dbReference type="ARBA" id="ARBA00022801"/>
    </source>
</evidence>
<dbReference type="OrthoDB" id="167576at2759"/>
<dbReference type="EMBL" id="CAJVPY010000069">
    <property type="protein sequence ID" value="CAG8447821.1"/>
    <property type="molecule type" value="Genomic_DNA"/>
</dbReference>
<evidence type="ECO:0000256" key="5">
    <source>
        <dbReference type="PROSITE-ProRule" id="PRU00239"/>
    </source>
</evidence>
<comment type="similarity">
    <text evidence="1">Belongs to the peptidase C2 family. PalB/RIM13 subfamily.</text>
</comment>
<evidence type="ECO:0000313" key="7">
    <source>
        <dbReference type="EMBL" id="CAG8447821.1"/>
    </source>
</evidence>
<keyword evidence="4" id="KW-0788">Thiol protease</keyword>